<dbReference type="Proteomes" id="UP000676478">
    <property type="component" value="Unassembled WGS sequence"/>
</dbReference>
<keyword evidence="1" id="KW-0812">Transmembrane</keyword>
<dbReference type="RefSeq" id="WP_211756635.1">
    <property type="nucleotide sequence ID" value="NZ_JAERKF010000008.1"/>
</dbReference>
<organism evidence="2 3">
    <name type="scientific">Levilactobacillus brevis</name>
    <name type="common">Lactobacillus brevis</name>
    <dbReference type="NCBI Taxonomy" id="1580"/>
    <lineage>
        <taxon>Bacteria</taxon>
        <taxon>Bacillati</taxon>
        <taxon>Bacillota</taxon>
        <taxon>Bacilli</taxon>
        <taxon>Lactobacillales</taxon>
        <taxon>Lactobacillaceae</taxon>
        <taxon>Levilactobacillus</taxon>
    </lineage>
</organism>
<comment type="caution">
    <text evidence="2">The sequence shown here is derived from an EMBL/GenBank/DDBJ whole genome shotgun (WGS) entry which is preliminary data.</text>
</comment>
<name>A0AA41EPX7_LEVBR</name>
<evidence type="ECO:0000256" key="1">
    <source>
        <dbReference type="SAM" id="Phobius"/>
    </source>
</evidence>
<gene>
    <name evidence="2" type="ORF">JK167_07915</name>
</gene>
<reference evidence="2" key="2">
    <citation type="submission" date="2022-09" db="EMBL/GenBank/DDBJ databases">
        <title>Genome-inferred correspondence between phylogeny and metabolic traits in the wild Drosophila gut microbiome.</title>
        <authorList>
            <person name="Bueno E."/>
            <person name="Blow F."/>
            <person name="Douglas A.E."/>
        </authorList>
    </citation>
    <scope>NUCLEOTIDE SEQUENCE</scope>
    <source>
        <strain evidence="2">Dm-2019-70</strain>
    </source>
</reference>
<reference evidence="2" key="1">
    <citation type="submission" date="2020-12" db="EMBL/GenBank/DDBJ databases">
        <authorList>
            <person name="Mcmullen J.G."/>
        </authorList>
    </citation>
    <scope>NUCLEOTIDE SEQUENCE</scope>
    <source>
        <strain evidence="2">Dm-2019-70</strain>
    </source>
</reference>
<feature type="transmembrane region" description="Helical" evidence="1">
    <location>
        <begin position="12"/>
        <end position="32"/>
    </location>
</feature>
<proteinExistence type="predicted"/>
<protein>
    <submittedName>
        <fullName evidence="2">Uncharacterized protein</fullName>
    </submittedName>
</protein>
<keyword evidence="1" id="KW-1133">Transmembrane helix</keyword>
<sequence>MKFQLEEIDKQLNKYEFQWAILVILLFCSLEFCWEQALTTAFTVMITLVSAMIMFLLNRESEVITQINGVKPIWKIIDGDSRVEYFSLDRGKSFLDNVRYYSIICDNKHNIKSMNAVNNEEIEEFYFTDNAVVESEKIYSLKDSPLLENSENPVFMDLKTYKNDHQTDEHINEYKQLFVFKATTLFGDDTYFFEGDTLSGGICVSKKKYKPYSGNWNGDKDIELAKTYIQKIKERSSH</sequence>
<feature type="transmembrane region" description="Helical" evidence="1">
    <location>
        <begin position="38"/>
        <end position="57"/>
    </location>
</feature>
<evidence type="ECO:0000313" key="2">
    <source>
        <dbReference type="EMBL" id="MBS1010750.1"/>
    </source>
</evidence>
<evidence type="ECO:0000313" key="3">
    <source>
        <dbReference type="Proteomes" id="UP000676478"/>
    </source>
</evidence>
<dbReference type="AlphaFoldDB" id="A0AA41EPX7"/>
<accession>A0AA41EPX7</accession>
<dbReference type="EMBL" id="JAERKF010000008">
    <property type="protein sequence ID" value="MBS1010750.1"/>
    <property type="molecule type" value="Genomic_DNA"/>
</dbReference>
<keyword evidence="1" id="KW-0472">Membrane</keyword>